<keyword evidence="3" id="KW-1185">Reference proteome</keyword>
<dbReference type="SUPFAM" id="SSF52833">
    <property type="entry name" value="Thioredoxin-like"/>
    <property type="match status" value="1"/>
</dbReference>
<dbReference type="EMBL" id="JSVA01000001">
    <property type="protein sequence ID" value="KOF04578.1"/>
    <property type="molecule type" value="Genomic_DNA"/>
</dbReference>
<evidence type="ECO:0000259" key="1">
    <source>
        <dbReference type="PROSITE" id="PS51352"/>
    </source>
</evidence>
<name>A0A0L8AQ61_9BACT</name>
<proteinExistence type="predicted"/>
<dbReference type="PANTHER" id="PTHR43640">
    <property type="entry name" value="OS07G0260300 PROTEIN"/>
    <property type="match status" value="1"/>
</dbReference>
<dbReference type="Pfam" id="PF00578">
    <property type="entry name" value="AhpC-TSA"/>
    <property type="match status" value="1"/>
</dbReference>
<dbReference type="InterPro" id="IPR047262">
    <property type="entry name" value="PRX-like1"/>
</dbReference>
<dbReference type="GO" id="GO:0016209">
    <property type="term" value="F:antioxidant activity"/>
    <property type="evidence" value="ECO:0007669"/>
    <property type="project" value="InterPro"/>
</dbReference>
<gene>
    <name evidence="2" type="ORF">OB69_00510</name>
</gene>
<dbReference type="AlphaFoldDB" id="A0A0L8AQ61"/>
<sequence length="200" mass="21780">MIYSKALLISFLLIVGGSSQTPQGVKIGDIAPDFNLKNVDGKIVSLNTNKNVKGYIIVFTCNTCPYSEMYEDRIIALHNKYSALGYPVIAIQPNNPKVSVGDSYSKMKERANDKEFPFAYLIDTDSQETTAAYGATNTPQVFVLNKEASGFRVGYIGAIDNNSRNPEAATKRYVESAVDALLNGQSIETNSTKAIGCTIK</sequence>
<dbReference type="Gene3D" id="3.40.30.10">
    <property type="entry name" value="Glutaredoxin"/>
    <property type="match status" value="1"/>
</dbReference>
<dbReference type="CDD" id="cd02969">
    <property type="entry name" value="PRX_like1"/>
    <property type="match status" value="1"/>
</dbReference>
<organism evidence="2 3">
    <name type="scientific">Roseivirga seohaensis subsp. aquiponti</name>
    <dbReference type="NCBI Taxonomy" id="1566026"/>
    <lineage>
        <taxon>Bacteria</taxon>
        <taxon>Pseudomonadati</taxon>
        <taxon>Bacteroidota</taxon>
        <taxon>Cytophagia</taxon>
        <taxon>Cytophagales</taxon>
        <taxon>Roseivirgaceae</taxon>
        <taxon>Roseivirga</taxon>
    </lineage>
</organism>
<accession>A0A0L8AQ61</accession>
<feature type="domain" description="Thioredoxin" evidence="1">
    <location>
        <begin position="25"/>
        <end position="183"/>
    </location>
</feature>
<protein>
    <submittedName>
        <fullName evidence="2">Redoxin</fullName>
    </submittedName>
</protein>
<dbReference type="PANTHER" id="PTHR43640:SF1">
    <property type="entry name" value="THIOREDOXIN-DEPENDENT PEROXIREDOXIN"/>
    <property type="match status" value="1"/>
</dbReference>
<dbReference type="Proteomes" id="UP000036908">
    <property type="component" value="Unassembled WGS sequence"/>
</dbReference>
<evidence type="ECO:0000313" key="3">
    <source>
        <dbReference type="Proteomes" id="UP000036908"/>
    </source>
</evidence>
<dbReference type="InterPro" id="IPR013766">
    <property type="entry name" value="Thioredoxin_domain"/>
</dbReference>
<dbReference type="PROSITE" id="PS51352">
    <property type="entry name" value="THIOREDOXIN_2"/>
    <property type="match status" value="1"/>
</dbReference>
<dbReference type="RefSeq" id="WP_053221729.1">
    <property type="nucleotide sequence ID" value="NZ_JSVA01000001.1"/>
</dbReference>
<dbReference type="InterPro" id="IPR000866">
    <property type="entry name" value="AhpC/TSA"/>
</dbReference>
<evidence type="ECO:0000313" key="2">
    <source>
        <dbReference type="EMBL" id="KOF04578.1"/>
    </source>
</evidence>
<dbReference type="GO" id="GO:0016491">
    <property type="term" value="F:oxidoreductase activity"/>
    <property type="evidence" value="ECO:0007669"/>
    <property type="project" value="InterPro"/>
</dbReference>
<dbReference type="InterPro" id="IPR036249">
    <property type="entry name" value="Thioredoxin-like_sf"/>
</dbReference>
<dbReference type="OrthoDB" id="9809746at2"/>
<comment type="caution">
    <text evidence="2">The sequence shown here is derived from an EMBL/GenBank/DDBJ whole genome shotgun (WGS) entry which is preliminary data.</text>
</comment>
<reference evidence="3" key="1">
    <citation type="submission" date="2014-11" db="EMBL/GenBank/DDBJ databases">
        <title>Genome sequencing of Roseivirga sp. D-25.</title>
        <authorList>
            <person name="Selvaratnam C."/>
            <person name="Thevarajoo S."/>
            <person name="Goh K.M."/>
            <person name="Eee R."/>
            <person name="Chan K.-G."/>
            <person name="Chong C.S."/>
        </authorList>
    </citation>
    <scope>NUCLEOTIDE SEQUENCE [LARGE SCALE GENOMIC DNA]</scope>
    <source>
        <strain evidence="3">D-25</strain>
    </source>
</reference>
<dbReference type="PATRIC" id="fig|1566026.4.peg.107"/>